<dbReference type="PANTHER" id="PTHR14097:SF8">
    <property type="entry name" value="NAD(P)-BINDING DOMAIN-CONTAINING PROTEIN"/>
    <property type="match status" value="1"/>
</dbReference>
<reference evidence="1" key="1">
    <citation type="submission" date="2024-10" db="EMBL/GenBank/DDBJ databases">
        <authorList>
            <person name="Lesea H.P."/>
            <person name="Kuehl J.V."/>
            <person name="Chandonia J.-M."/>
        </authorList>
    </citation>
    <scope>NUCLEOTIDE SEQUENCE</scope>
    <source>
        <strain evidence="1">FW102-FHT14D07</strain>
    </source>
</reference>
<gene>
    <name evidence="1" type="ORF">ACFYG5_11900</name>
</gene>
<name>A0AB74ULS9_9GAMM</name>
<sequence>MKILLVGASGLVGQGVLKVLLQDAARPGVTLLVRRRSPDVPQGVRVLQVPELRDKALEGLDLGDIDACLYCAGPLPLLLSEAAYREATVATLECVSRAFARANPRGRMIYVSGAGADIRSRWMPLRIKGEAEQVPGRFALATTVLRPGAICPVQGERSPHRSRRVLYALAGPVLFVAVRLMPGSFTTSAAVGRCMLAMARAETSGTGMVVVENRQINTFAAP</sequence>
<proteinExistence type="predicted"/>
<evidence type="ECO:0000313" key="1">
    <source>
        <dbReference type="EMBL" id="XIA17270.1"/>
    </source>
</evidence>
<dbReference type="AlphaFoldDB" id="A0AB74ULS9"/>
<dbReference type="Gene3D" id="3.40.50.720">
    <property type="entry name" value="NAD(P)-binding Rossmann-like Domain"/>
    <property type="match status" value="1"/>
</dbReference>
<dbReference type="InterPro" id="IPR036291">
    <property type="entry name" value="NAD(P)-bd_dom_sf"/>
</dbReference>
<dbReference type="PANTHER" id="PTHR14097">
    <property type="entry name" value="OXIDOREDUCTASE HTATIP2"/>
    <property type="match status" value="1"/>
</dbReference>
<protein>
    <submittedName>
        <fullName evidence="1">Oxidoreductase</fullName>
    </submittedName>
</protein>
<dbReference type="RefSeq" id="WP_395116866.1">
    <property type="nucleotide sequence ID" value="NZ_CP170721.1"/>
</dbReference>
<dbReference type="SUPFAM" id="SSF51735">
    <property type="entry name" value="NAD(P)-binding Rossmann-fold domains"/>
    <property type="match status" value="1"/>
</dbReference>
<dbReference type="EMBL" id="CP170721">
    <property type="protein sequence ID" value="XIA17270.1"/>
    <property type="molecule type" value="Genomic_DNA"/>
</dbReference>
<organism evidence="1">
    <name type="scientific">Rhodanobacter sp. FW102-FHT14D07</name>
    <dbReference type="NCBI Taxonomy" id="3351462"/>
    <lineage>
        <taxon>Bacteria</taxon>
        <taxon>Pseudomonadati</taxon>
        <taxon>Pseudomonadota</taxon>
        <taxon>Gammaproteobacteria</taxon>
        <taxon>Lysobacterales</taxon>
        <taxon>Rhodanobacteraceae</taxon>
        <taxon>Rhodanobacter</taxon>
    </lineage>
</organism>
<accession>A0AB74ULS9</accession>